<dbReference type="Proteomes" id="UP001501243">
    <property type="component" value="Unassembled WGS sequence"/>
</dbReference>
<evidence type="ECO:0000256" key="5">
    <source>
        <dbReference type="ARBA" id="ARBA00023163"/>
    </source>
</evidence>
<evidence type="ECO:0000256" key="7">
    <source>
        <dbReference type="PROSITE-ProRule" id="PRU01091"/>
    </source>
</evidence>
<dbReference type="InterPro" id="IPR001867">
    <property type="entry name" value="OmpR/PhoB-type_DNA-bd"/>
</dbReference>
<evidence type="ECO:0000256" key="1">
    <source>
        <dbReference type="ARBA" id="ARBA00022553"/>
    </source>
</evidence>
<dbReference type="InterPro" id="IPR001789">
    <property type="entry name" value="Sig_transdc_resp-reg_receiver"/>
</dbReference>
<protein>
    <submittedName>
        <fullName evidence="10">Response regulator transcription factor</fullName>
    </submittedName>
</protein>
<evidence type="ECO:0000313" key="10">
    <source>
        <dbReference type="EMBL" id="GAA4508700.1"/>
    </source>
</evidence>
<dbReference type="PANTHER" id="PTHR48111">
    <property type="entry name" value="REGULATOR OF RPOS"/>
    <property type="match status" value="1"/>
</dbReference>
<reference evidence="11" key="1">
    <citation type="journal article" date="2019" name="Int. J. Syst. Evol. Microbiol.">
        <title>The Global Catalogue of Microorganisms (GCM) 10K type strain sequencing project: providing services to taxonomists for standard genome sequencing and annotation.</title>
        <authorList>
            <consortium name="The Broad Institute Genomics Platform"/>
            <consortium name="The Broad Institute Genome Sequencing Center for Infectious Disease"/>
            <person name="Wu L."/>
            <person name="Ma J."/>
        </authorList>
    </citation>
    <scope>NUCLEOTIDE SEQUENCE [LARGE SCALE GENOMIC DNA]</scope>
    <source>
        <strain evidence="11">JCM 17841</strain>
    </source>
</reference>
<dbReference type="Gene3D" id="3.40.50.2300">
    <property type="match status" value="1"/>
</dbReference>
<evidence type="ECO:0000256" key="3">
    <source>
        <dbReference type="ARBA" id="ARBA00023015"/>
    </source>
</evidence>
<sequence>MLWLTFWVFTLFLLQFMRILVVEDENRLAGFIQQGLVQAGHVADVAGTGPEGLERAATTPYDAILLDLMLPGQSGLDVLRNLREFGISTPVLIVSALTDSKHVVGGLEAGAVDYLRKPFAFDELLARLHIIGRKTAAPAGAEALRLADLVLDPLGRAVTRAGKALSLTNREFAVLELLLRNAGRVVSKTRLAEKVWQVDYDMGSNVIEVHISQLRRKLDRDFAPAPALLETVIGQGYRLRTDG</sequence>
<evidence type="ECO:0000259" key="8">
    <source>
        <dbReference type="PROSITE" id="PS50110"/>
    </source>
</evidence>
<keyword evidence="1 6" id="KW-0597">Phosphoprotein</keyword>
<accession>A0ABP8QUN3</accession>
<dbReference type="InterPro" id="IPR036388">
    <property type="entry name" value="WH-like_DNA-bd_sf"/>
</dbReference>
<name>A0ABP8QUN3_9BACT</name>
<evidence type="ECO:0000313" key="11">
    <source>
        <dbReference type="Proteomes" id="UP001501243"/>
    </source>
</evidence>
<keyword evidence="4 7" id="KW-0238">DNA-binding</keyword>
<dbReference type="EMBL" id="BAABGQ010000012">
    <property type="protein sequence ID" value="GAA4508700.1"/>
    <property type="molecule type" value="Genomic_DNA"/>
</dbReference>
<dbReference type="InterPro" id="IPR039420">
    <property type="entry name" value="WalR-like"/>
</dbReference>
<organism evidence="10 11">
    <name type="scientific">Hymenobacter ginsengisoli</name>
    <dbReference type="NCBI Taxonomy" id="1051626"/>
    <lineage>
        <taxon>Bacteria</taxon>
        <taxon>Pseudomonadati</taxon>
        <taxon>Bacteroidota</taxon>
        <taxon>Cytophagia</taxon>
        <taxon>Cytophagales</taxon>
        <taxon>Hymenobacteraceae</taxon>
        <taxon>Hymenobacter</taxon>
    </lineage>
</organism>
<dbReference type="Pfam" id="PF00072">
    <property type="entry name" value="Response_reg"/>
    <property type="match status" value="1"/>
</dbReference>
<proteinExistence type="predicted"/>
<evidence type="ECO:0000259" key="9">
    <source>
        <dbReference type="PROSITE" id="PS51755"/>
    </source>
</evidence>
<comment type="caution">
    <text evidence="10">The sequence shown here is derived from an EMBL/GenBank/DDBJ whole genome shotgun (WGS) entry which is preliminary data.</text>
</comment>
<dbReference type="CDD" id="cd00383">
    <property type="entry name" value="trans_reg_C"/>
    <property type="match status" value="1"/>
</dbReference>
<dbReference type="PANTHER" id="PTHR48111:SF1">
    <property type="entry name" value="TWO-COMPONENT RESPONSE REGULATOR ORR33"/>
    <property type="match status" value="1"/>
</dbReference>
<evidence type="ECO:0000256" key="4">
    <source>
        <dbReference type="ARBA" id="ARBA00023125"/>
    </source>
</evidence>
<dbReference type="SMART" id="SM00448">
    <property type="entry name" value="REC"/>
    <property type="match status" value="1"/>
</dbReference>
<dbReference type="PROSITE" id="PS50110">
    <property type="entry name" value="RESPONSE_REGULATORY"/>
    <property type="match status" value="1"/>
</dbReference>
<keyword evidence="3" id="KW-0805">Transcription regulation</keyword>
<dbReference type="SUPFAM" id="SSF52172">
    <property type="entry name" value="CheY-like"/>
    <property type="match status" value="1"/>
</dbReference>
<feature type="DNA-binding region" description="OmpR/PhoB-type" evidence="7">
    <location>
        <begin position="141"/>
        <end position="241"/>
    </location>
</feature>
<dbReference type="SMART" id="SM00862">
    <property type="entry name" value="Trans_reg_C"/>
    <property type="match status" value="1"/>
</dbReference>
<evidence type="ECO:0000256" key="2">
    <source>
        <dbReference type="ARBA" id="ARBA00023012"/>
    </source>
</evidence>
<feature type="domain" description="Response regulatory" evidence="8">
    <location>
        <begin position="18"/>
        <end position="132"/>
    </location>
</feature>
<dbReference type="Pfam" id="PF00486">
    <property type="entry name" value="Trans_reg_C"/>
    <property type="match status" value="1"/>
</dbReference>
<feature type="domain" description="OmpR/PhoB-type" evidence="9">
    <location>
        <begin position="141"/>
        <end position="241"/>
    </location>
</feature>
<keyword evidence="11" id="KW-1185">Reference proteome</keyword>
<gene>
    <name evidence="10" type="ORF">GCM10023172_41240</name>
</gene>
<keyword evidence="5" id="KW-0804">Transcription</keyword>
<evidence type="ECO:0000256" key="6">
    <source>
        <dbReference type="PROSITE-ProRule" id="PRU00169"/>
    </source>
</evidence>
<feature type="modified residue" description="4-aspartylphosphate" evidence="6">
    <location>
        <position position="67"/>
    </location>
</feature>
<dbReference type="PROSITE" id="PS51755">
    <property type="entry name" value="OMPR_PHOB"/>
    <property type="match status" value="1"/>
</dbReference>
<dbReference type="InterPro" id="IPR011006">
    <property type="entry name" value="CheY-like_superfamily"/>
</dbReference>
<keyword evidence="2" id="KW-0902">Two-component regulatory system</keyword>
<dbReference type="Gene3D" id="1.10.10.10">
    <property type="entry name" value="Winged helix-like DNA-binding domain superfamily/Winged helix DNA-binding domain"/>
    <property type="match status" value="1"/>
</dbReference>